<reference evidence="2 3" key="1">
    <citation type="submission" date="2020-10" db="EMBL/GenBank/DDBJ databases">
        <title>Identification of Nocardia species via Next-generation sequencing and recognition of intraspecies genetic diversity.</title>
        <authorList>
            <person name="Li P."/>
            <person name="Li P."/>
            <person name="Lu B."/>
        </authorList>
    </citation>
    <scope>NUCLEOTIDE SEQUENCE [LARGE SCALE GENOMIC DNA]</scope>
    <source>
        <strain evidence="2 3">BJ06-0157</strain>
    </source>
</reference>
<feature type="compositionally biased region" description="Basic and acidic residues" evidence="1">
    <location>
        <begin position="91"/>
        <end position="101"/>
    </location>
</feature>
<evidence type="ECO:0000313" key="3">
    <source>
        <dbReference type="Proteomes" id="UP000702209"/>
    </source>
</evidence>
<protein>
    <submittedName>
        <fullName evidence="2">Uncharacterized protein</fullName>
    </submittedName>
</protein>
<accession>A0ABS0CPD5</accession>
<dbReference type="Proteomes" id="UP000702209">
    <property type="component" value="Unassembled WGS sequence"/>
</dbReference>
<name>A0ABS0CPD5_9NOCA</name>
<organism evidence="2 3">
    <name type="scientific">Nocardia amamiensis</name>
    <dbReference type="NCBI Taxonomy" id="404578"/>
    <lineage>
        <taxon>Bacteria</taxon>
        <taxon>Bacillati</taxon>
        <taxon>Actinomycetota</taxon>
        <taxon>Actinomycetes</taxon>
        <taxon>Mycobacteriales</taxon>
        <taxon>Nocardiaceae</taxon>
        <taxon>Nocardia</taxon>
    </lineage>
</organism>
<dbReference type="NCBIfam" id="NF041638">
    <property type="entry name" value="QRL_CxxC_CxxC"/>
    <property type="match status" value="1"/>
</dbReference>
<dbReference type="RefSeq" id="WP_195129790.1">
    <property type="nucleotide sequence ID" value="NZ_JADLQX010000008.1"/>
</dbReference>
<dbReference type="InterPro" id="IPR048142">
    <property type="entry name" value="QRL_CxxC_CxxC"/>
</dbReference>
<evidence type="ECO:0000313" key="2">
    <source>
        <dbReference type="EMBL" id="MBF6298482.1"/>
    </source>
</evidence>
<dbReference type="EMBL" id="JADLQX010000008">
    <property type="protein sequence ID" value="MBF6298482.1"/>
    <property type="molecule type" value="Genomic_DNA"/>
</dbReference>
<sequence>MSAPEQQDSVPVYEWRMAPAHLRTRRQLAAEGLRPNGQDIAGKLHRSRGSRREPLVAYLFDVNRAAPKRSATAAQLETLAKATREHQLRAAERHGVDRAEFDQTAGDPGPGWNTSTSALADYRRGSSLADVFSRGADREGYDR</sequence>
<comment type="caution">
    <text evidence="2">The sequence shown here is derived from an EMBL/GenBank/DDBJ whole genome shotgun (WGS) entry which is preliminary data.</text>
</comment>
<feature type="region of interest" description="Disordered" evidence="1">
    <location>
        <begin position="91"/>
        <end position="120"/>
    </location>
</feature>
<gene>
    <name evidence="2" type="ORF">IU459_13130</name>
</gene>
<evidence type="ECO:0000256" key="1">
    <source>
        <dbReference type="SAM" id="MobiDB-lite"/>
    </source>
</evidence>
<keyword evidence="3" id="KW-1185">Reference proteome</keyword>
<proteinExistence type="predicted"/>